<evidence type="ECO:0000313" key="1">
    <source>
        <dbReference type="EMBL" id="KAI4370722.1"/>
    </source>
</evidence>
<comment type="caution">
    <text evidence="1">The sequence shown here is derived from an EMBL/GenBank/DDBJ whole genome shotgun (WGS) entry which is preliminary data.</text>
</comment>
<protein>
    <submittedName>
        <fullName evidence="1">Uncharacterized protein</fullName>
    </submittedName>
</protein>
<gene>
    <name evidence="1" type="ORF">MLD38_019039</name>
</gene>
<dbReference type="Proteomes" id="UP001057402">
    <property type="component" value="Chromosome 5"/>
</dbReference>
<keyword evidence="2" id="KW-1185">Reference proteome</keyword>
<reference evidence="2" key="1">
    <citation type="journal article" date="2023" name="Front. Plant Sci.">
        <title>Chromosomal-level genome assembly of Melastoma candidum provides insights into trichome evolution.</title>
        <authorList>
            <person name="Zhong Y."/>
            <person name="Wu W."/>
            <person name="Sun C."/>
            <person name="Zou P."/>
            <person name="Liu Y."/>
            <person name="Dai S."/>
            <person name="Zhou R."/>
        </authorList>
    </citation>
    <scope>NUCLEOTIDE SEQUENCE [LARGE SCALE GENOMIC DNA]</scope>
</reference>
<dbReference type="EMBL" id="CM042884">
    <property type="protein sequence ID" value="KAI4370722.1"/>
    <property type="molecule type" value="Genomic_DNA"/>
</dbReference>
<accession>A0ACB9QV52</accession>
<evidence type="ECO:0000313" key="2">
    <source>
        <dbReference type="Proteomes" id="UP001057402"/>
    </source>
</evidence>
<sequence length="513" mass="56857">MRPNGVRNYVPAGDARHPGVRGSGTSGLGNGGMPFVPGAPSPAPNAMNIFNNGVPFQNNQVDLLPLGHQLPMGIGGQNGFPGINTVPGQFGCNTGMPDANQIKMALQTLQGLQFLPNVMHNLNQLLLMQNAGRPPVLPNGFLAPANANPSQIPFILGNPQCDLAHQFLNNQPHLNLKSGQPWRPGNQPPPSNSYSSQSARLQENHGSQPLMSPSESSAKGSHVKNFSRNMNGDPFRKGAQKSYFPQNNNRKRNFRSNSDQGQGNRNKFEGKFELRSPIDQVKEQRRTLYSEQEIHQWLEERRKNYPSEANMKKKLEDQCARETEMKARREELKKILAKQAELGCEVAEIPSHYLTGAKGRERDQSTATSGPPNKKGRFKKRERFGRRNKRDRFNKKPRQDNPCSSLSSGKKRDPSPLRKLLTKDIQKDKSRLLQVFRFMTTNSFFEPQAGESLRFPAVIVNNDQETGASEDTSQAAPKHELPGGPDASAEQLSLEDGEDESDDGGPDDEEETV</sequence>
<proteinExistence type="predicted"/>
<organism evidence="1 2">
    <name type="scientific">Melastoma candidum</name>
    <dbReference type="NCBI Taxonomy" id="119954"/>
    <lineage>
        <taxon>Eukaryota</taxon>
        <taxon>Viridiplantae</taxon>
        <taxon>Streptophyta</taxon>
        <taxon>Embryophyta</taxon>
        <taxon>Tracheophyta</taxon>
        <taxon>Spermatophyta</taxon>
        <taxon>Magnoliopsida</taxon>
        <taxon>eudicotyledons</taxon>
        <taxon>Gunneridae</taxon>
        <taxon>Pentapetalae</taxon>
        <taxon>rosids</taxon>
        <taxon>malvids</taxon>
        <taxon>Myrtales</taxon>
        <taxon>Melastomataceae</taxon>
        <taxon>Melastomatoideae</taxon>
        <taxon>Melastomateae</taxon>
        <taxon>Melastoma</taxon>
    </lineage>
</organism>
<name>A0ACB9QV52_9MYRT</name>